<name>A0AAD5QY44_PARTN</name>
<accession>A0AAD5QY44</accession>
<gene>
    <name evidence="1" type="ORF">KIN20_026475</name>
</gene>
<proteinExistence type="predicted"/>
<protein>
    <submittedName>
        <fullName evidence="1">Uncharacterized protein</fullName>
    </submittedName>
</protein>
<keyword evidence="2" id="KW-1185">Reference proteome</keyword>
<organism evidence="1 2">
    <name type="scientific">Parelaphostrongylus tenuis</name>
    <name type="common">Meningeal worm</name>
    <dbReference type="NCBI Taxonomy" id="148309"/>
    <lineage>
        <taxon>Eukaryota</taxon>
        <taxon>Metazoa</taxon>
        <taxon>Ecdysozoa</taxon>
        <taxon>Nematoda</taxon>
        <taxon>Chromadorea</taxon>
        <taxon>Rhabditida</taxon>
        <taxon>Rhabditina</taxon>
        <taxon>Rhabditomorpha</taxon>
        <taxon>Strongyloidea</taxon>
        <taxon>Metastrongylidae</taxon>
        <taxon>Parelaphostrongylus</taxon>
    </lineage>
</organism>
<evidence type="ECO:0000313" key="2">
    <source>
        <dbReference type="Proteomes" id="UP001196413"/>
    </source>
</evidence>
<evidence type="ECO:0000313" key="1">
    <source>
        <dbReference type="EMBL" id="KAJ1365973.1"/>
    </source>
</evidence>
<dbReference type="EMBL" id="JAHQIW010005422">
    <property type="protein sequence ID" value="KAJ1365973.1"/>
    <property type="molecule type" value="Genomic_DNA"/>
</dbReference>
<dbReference type="Proteomes" id="UP001196413">
    <property type="component" value="Unassembled WGS sequence"/>
</dbReference>
<comment type="caution">
    <text evidence="1">The sequence shown here is derived from an EMBL/GenBank/DDBJ whole genome shotgun (WGS) entry which is preliminary data.</text>
</comment>
<sequence>MEQEKAAIKVIPFTKTFSHSLRERRKKNFYNTRMNLVAKAHPFVFGGDKDCEIGTCDSDGQWSASCIRPLVS</sequence>
<dbReference type="AlphaFoldDB" id="A0AAD5QY44"/>
<reference evidence="1" key="1">
    <citation type="submission" date="2021-06" db="EMBL/GenBank/DDBJ databases">
        <title>Parelaphostrongylus tenuis whole genome reference sequence.</title>
        <authorList>
            <person name="Garwood T.J."/>
            <person name="Larsen P.A."/>
            <person name="Fountain-Jones N.M."/>
            <person name="Garbe J.R."/>
            <person name="Macchietto M.G."/>
            <person name="Kania S.A."/>
            <person name="Gerhold R.W."/>
            <person name="Richards J.E."/>
            <person name="Wolf T.M."/>
        </authorList>
    </citation>
    <scope>NUCLEOTIDE SEQUENCE</scope>
    <source>
        <strain evidence="1">MNPRO001-30</strain>
        <tissue evidence="1">Meninges</tissue>
    </source>
</reference>